<dbReference type="AlphaFoldDB" id="A0AA38II28"/>
<protein>
    <submittedName>
        <fullName evidence="1">Uncharacterized protein</fullName>
    </submittedName>
</protein>
<gene>
    <name evidence="1" type="ORF">Zmor_014716</name>
</gene>
<name>A0AA38II28_9CUCU</name>
<dbReference type="Proteomes" id="UP001168821">
    <property type="component" value="Unassembled WGS sequence"/>
</dbReference>
<reference evidence="1" key="1">
    <citation type="journal article" date="2023" name="G3 (Bethesda)">
        <title>Whole genome assemblies of Zophobas morio and Tenebrio molitor.</title>
        <authorList>
            <person name="Kaur S."/>
            <person name="Stinson S.A."/>
            <person name="diCenzo G.C."/>
        </authorList>
    </citation>
    <scope>NUCLEOTIDE SEQUENCE</scope>
    <source>
        <strain evidence="1">QUZm001</strain>
    </source>
</reference>
<accession>A0AA38II28</accession>
<evidence type="ECO:0000313" key="1">
    <source>
        <dbReference type="EMBL" id="KAJ3655593.1"/>
    </source>
</evidence>
<dbReference type="EMBL" id="JALNTZ010000004">
    <property type="protein sequence ID" value="KAJ3655593.1"/>
    <property type="molecule type" value="Genomic_DNA"/>
</dbReference>
<evidence type="ECO:0000313" key="2">
    <source>
        <dbReference type="Proteomes" id="UP001168821"/>
    </source>
</evidence>
<proteinExistence type="predicted"/>
<comment type="caution">
    <text evidence="1">The sequence shown here is derived from an EMBL/GenBank/DDBJ whole genome shotgun (WGS) entry which is preliminary data.</text>
</comment>
<organism evidence="1 2">
    <name type="scientific">Zophobas morio</name>
    <dbReference type="NCBI Taxonomy" id="2755281"/>
    <lineage>
        <taxon>Eukaryota</taxon>
        <taxon>Metazoa</taxon>
        <taxon>Ecdysozoa</taxon>
        <taxon>Arthropoda</taxon>
        <taxon>Hexapoda</taxon>
        <taxon>Insecta</taxon>
        <taxon>Pterygota</taxon>
        <taxon>Neoptera</taxon>
        <taxon>Endopterygota</taxon>
        <taxon>Coleoptera</taxon>
        <taxon>Polyphaga</taxon>
        <taxon>Cucujiformia</taxon>
        <taxon>Tenebrionidae</taxon>
        <taxon>Zophobas</taxon>
    </lineage>
</organism>
<sequence length="117" mass="13153">MLACEGQDDRSRTFEIAKAGGLRGRVEPLRQPRLSTFRARNALHYDNASHCIAIPSGVVRKLTALSVELGCLPHHYYSTRKMDIIYTNFTGKLCASSKLFDVLPTVASRYILSVFYE</sequence>
<keyword evidence="2" id="KW-1185">Reference proteome</keyword>